<dbReference type="Gene3D" id="3.40.50.720">
    <property type="entry name" value="NAD(P)-binding Rossmann-like Domain"/>
    <property type="match status" value="1"/>
</dbReference>
<organism evidence="1 2">
    <name type="scientific">Streptomyces anulatus</name>
    <name type="common">Streptomyces chrysomallus</name>
    <dbReference type="NCBI Taxonomy" id="1892"/>
    <lineage>
        <taxon>Bacteria</taxon>
        <taxon>Bacillati</taxon>
        <taxon>Actinomycetota</taxon>
        <taxon>Actinomycetes</taxon>
        <taxon>Kitasatosporales</taxon>
        <taxon>Streptomycetaceae</taxon>
        <taxon>Streptomyces</taxon>
    </lineage>
</organism>
<dbReference type="AlphaFoldDB" id="A0A7K3RGI7"/>
<proteinExistence type="predicted"/>
<protein>
    <submittedName>
        <fullName evidence="1">Acetoacetyl-CoA reductase</fullName>
    </submittedName>
</protein>
<dbReference type="EMBL" id="JAAGMS010000271">
    <property type="protein sequence ID" value="NEC01132.1"/>
    <property type="molecule type" value="Genomic_DNA"/>
</dbReference>
<accession>A0A7K3RGI7</accession>
<dbReference type="SUPFAM" id="SSF51735">
    <property type="entry name" value="NAD(P)-binding Rossmann-fold domains"/>
    <property type="match status" value="1"/>
</dbReference>
<feature type="non-terminal residue" evidence="1">
    <location>
        <position position="33"/>
    </location>
</feature>
<comment type="caution">
    <text evidence="1">The sequence shown here is derived from an EMBL/GenBank/DDBJ whole genome shotgun (WGS) entry which is preliminary data.</text>
</comment>
<dbReference type="InterPro" id="IPR036291">
    <property type="entry name" value="NAD(P)-bd_dom_sf"/>
</dbReference>
<evidence type="ECO:0000313" key="2">
    <source>
        <dbReference type="Proteomes" id="UP000470951"/>
    </source>
</evidence>
<reference evidence="1 2" key="1">
    <citation type="submission" date="2020-01" db="EMBL/GenBank/DDBJ databases">
        <title>Insect and environment-associated Actinomycetes.</title>
        <authorList>
            <person name="Currrie C."/>
            <person name="Chevrette M."/>
            <person name="Carlson C."/>
            <person name="Stubbendieck R."/>
            <person name="Wendt-Pienkowski E."/>
        </authorList>
    </citation>
    <scope>NUCLEOTIDE SEQUENCE [LARGE SCALE GENOMIC DNA]</scope>
    <source>
        <strain evidence="1 2">SID7903</strain>
    </source>
</reference>
<name>A0A7K3RGI7_STRAQ</name>
<sequence>MTATARAGRHPVALVAGASSGIGAAVARRLAAR</sequence>
<evidence type="ECO:0000313" key="1">
    <source>
        <dbReference type="EMBL" id="NEC01132.1"/>
    </source>
</evidence>
<gene>
    <name evidence="1" type="ORF">G3I58_24570</name>
</gene>
<dbReference type="Proteomes" id="UP000470951">
    <property type="component" value="Unassembled WGS sequence"/>
</dbReference>